<dbReference type="RefSeq" id="WP_142892565.1">
    <property type="nucleotide sequence ID" value="NZ_ML660161.1"/>
</dbReference>
<gene>
    <name evidence="3" type="ORF">FLL46_06005</name>
</gene>
<dbReference type="AlphaFoldDB" id="A0A545UHY5"/>
<sequence>MRCYFAMVMMLIVSGCASAPEEKFSESFFTYQDHDGKKYFSFILQLDGALKRAPKKVSGQTTTPRKNGGNRKGRRQNDQLSPRENKHKNAQQPSKFHMEEIAHKRMMIKLSEIKYCDKDIQIEQDEFVRLEGQYKIKGFCLD</sequence>
<comment type="caution">
    <text evidence="3">The sequence shown here is derived from an EMBL/GenBank/DDBJ whole genome shotgun (WGS) entry which is preliminary data.</text>
</comment>
<feature type="compositionally biased region" description="Basic and acidic residues" evidence="1">
    <location>
        <begin position="75"/>
        <end position="84"/>
    </location>
</feature>
<dbReference type="OrthoDB" id="9895361at2"/>
<accession>A0A545UHY5</accession>
<dbReference type="EMBL" id="VIKS01000003">
    <property type="protein sequence ID" value="TQV89080.1"/>
    <property type="molecule type" value="Genomic_DNA"/>
</dbReference>
<evidence type="ECO:0000313" key="4">
    <source>
        <dbReference type="Proteomes" id="UP000315439"/>
    </source>
</evidence>
<evidence type="ECO:0000313" key="3">
    <source>
        <dbReference type="EMBL" id="TQV89080.1"/>
    </source>
</evidence>
<evidence type="ECO:0000256" key="2">
    <source>
        <dbReference type="SAM" id="SignalP"/>
    </source>
</evidence>
<name>A0A545UHY5_9GAMM</name>
<evidence type="ECO:0008006" key="5">
    <source>
        <dbReference type="Google" id="ProtNLM"/>
    </source>
</evidence>
<keyword evidence="2" id="KW-0732">Signal</keyword>
<proteinExistence type="predicted"/>
<dbReference type="PROSITE" id="PS51257">
    <property type="entry name" value="PROKAR_LIPOPROTEIN"/>
    <property type="match status" value="1"/>
</dbReference>
<dbReference type="Proteomes" id="UP000315439">
    <property type="component" value="Unassembled WGS sequence"/>
</dbReference>
<feature type="region of interest" description="Disordered" evidence="1">
    <location>
        <begin position="52"/>
        <end position="98"/>
    </location>
</feature>
<keyword evidence="4" id="KW-1185">Reference proteome</keyword>
<feature type="chain" id="PRO_5021755047" description="Lipoprotein" evidence="2">
    <location>
        <begin position="20"/>
        <end position="142"/>
    </location>
</feature>
<evidence type="ECO:0000256" key="1">
    <source>
        <dbReference type="SAM" id="MobiDB-lite"/>
    </source>
</evidence>
<reference evidence="3 4" key="1">
    <citation type="submission" date="2019-07" db="EMBL/GenBank/DDBJ databases">
        <title>Draft genome for Aliikangiella sp. M105.</title>
        <authorList>
            <person name="Wang G."/>
        </authorList>
    </citation>
    <scope>NUCLEOTIDE SEQUENCE [LARGE SCALE GENOMIC DNA]</scope>
    <source>
        <strain evidence="3 4">M105</strain>
    </source>
</reference>
<protein>
    <recommendedName>
        <fullName evidence="5">Lipoprotein</fullName>
    </recommendedName>
</protein>
<feature type="signal peptide" evidence="2">
    <location>
        <begin position="1"/>
        <end position="19"/>
    </location>
</feature>
<organism evidence="3 4">
    <name type="scientific">Aliikangiella coralliicola</name>
    <dbReference type="NCBI Taxonomy" id="2592383"/>
    <lineage>
        <taxon>Bacteria</taxon>
        <taxon>Pseudomonadati</taxon>
        <taxon>Pseudomonadota</taxon>
        <taxon>Gammaproteobacteria</taxon>
        <taxon>Oceanospirillales</taxon>
        <taxon>Pleioneaceae</taxon>
        <taxon>Aliikangiella</taxon>
    </lineage>
</organism>